<comment type="caution">
    <text evidence="1">The sequence shown here is derived from an EMBL/GenBank/DDBJ whole genome shotgun (WGS) entry which is preliminary data.</text>
</comment>
<evidence type="ECO:0000313" key="1">
    <source>
        <dbReference type="EMBL" id="OAQ39756.1"/>
    </source>
</evidence>
<gene>
    <name evidence="1" type="ORF">A5893_09245</name>
</gene>
<dbReference type="Proteomes" id="UP000078459">
    <property type="component" value="Unassembled WGS sequence"/>
</dbReference>
<proteinExistence type="predicted"/>
<reference evidence="1" key="1">
    <citation type="submission" date="2016-04" db="EMBL/GenBank/DDBJ databases">
        <authorList>
            <person name="Evans L.H."/>
            <person name="Alamgir A."/>
            <person name="Owens N."/>
            <person name="Weber N.D."/>
            <person name="Virtaneva K."/>
            <person name="Barbian K."/>
            <person name="Babar A."/>
            <person name="Rosenke K."/>
        </authorList>
    </citation>
    <scope>NUCLEOTIDE SEQUENCE [LARGE SCALE GENOMIC DNA]</scope>
    <source>
        <strain evidence="1">CCM 8644</strain>
    </source>
</reference>
<dbReference type="EMBL" id="LWHJ01000027">
    <property type="protein sequence ID" value="OAQ39756.1"/>
    <property type="molecule type" value="Genomic_DNA"/>
</dbReference>
<dbReference type="OrthoDB" id="823362at2"/>
<reference evidence="1" key="2">
    <citation type="submission" date="2016-06" db="EMBL/GenBank/DDBJ databases">
        <title>Pedobacter psychrophilus sp. nov., isolated from Antarctic fragmentary rock.</title>
        <authorList>
            <person name="Svec P."/>
        </authorList>
    </citation>
    <scope>NUCLEOTIDE SEQUENCE [LARGE SCALE GENOMIC DNA]</scope>
    <source>
        <strain evidence="1">CCM 8644</strain>
    </source>
</reference>
<sequence>MKNKIFIFLSLFAFHKSFSQEKIITRYFSIDSIEVSKEKFQSLFDANRSNIVPANLKNQNDTMLVKLVNRKVLGQISVIQVNQIIQYFGRLDTSIATKKTLLIKYFQGDDPCSTSGSATLQSMDEYFANFEKQILKKYDVEITQVKTKNASVENRTNKPENWLTDKYSILYQFFPYHYSCGSFMILKPTGEYYIYYGEYGLQNALDGLKKLM</sequence>
<protein>
    <submittedName>
        <fullName evidence="1">Uncharacterized protein</fullName>
    </submittedName>
</protein>
<keyword evidence="2" id="KW-1185">Reference proteome</keyword>
<dbReference type="RefSeq" id="WP_068822372.1">
    <property type="nucleotide sequence ID" value="NZ_LWHJ01000027.1"/>
</dbReference>
<organism evidence="1 2">
    <name type="scientific">Pedobacter psychrophilus</name>
    <dbReference type="NCBI Taxonomy" id="1826909"/>
    <lineage>
        <taxon>Bacteria</taxon>
        <taxon>Pseudomonadati</taxon>
        <taxon>Bacteroidota</taxon>
        <taxon>Sphingobacteriia</taxon>
        <taxon>Sphingobacteriales</taxon>
        <taxon>Sphingobacteriaceae</taxon>
        <taxon>Pedobacter</taxon>
    </lineage>
</organism>
<accession>A0A179DFC9</accession>
<evidence type="ECO:0000313" key="2">
    <source>
        <dbReference type="Proteomes" id="UP000078459"/>
    </source>
</evidence>
<dbReference type="AlphaFoldDB" id="A0A179DFC9"/>
<name>A0A179DFC9_9SPHI</name>